<accession>A0AAU9J384</accession>
<gene>
    <name evidence="1" type="ORF">BSTOLATCC_MIC24357</name>
</gene>
<evidence type="ECO:0000313" key="2">
    <source>
        <dbReference type="Proteomes" id="UP001162131"/>
    </source>
</evidence>
<keyword evidence="2" id="KW-1185">Reference proteome</keyword>
<dbReference type="Proteomes" id="UP001162131">
    <property type="component" value="Unassembled WGS sequence"/>
</dbReference>
<reference evidence="1" key="1">
    <citation type="submission" date="2021-09" db="EMBL/GenBank/DDBJ databases">
        <authorList>
            <consortium name="AG Swart"/>
            <person name="Singh M."/>
            <person name="Singh A."/>
            <person name="Seah K."/>
            <person name="Emmerich C."/>
        </authorList>
    </citation>
    <scope>NUCLEOTIDE SEQUENCE</scope>
    <source>
        <strain evidence="1">ATCC30299</strain>
    </source>
</reference>
<dbReference type="AlphaFoldDB" id="A0AAU9J384"/>
<sequence length="85" mass="9860">MGNCIDRKEASTTTVNCENLRRALNLSHSRKKNKYQADLRRLSYDLRGNTKEEMLKTIVLNQQIFNARLNSNKQSLTRTSTLEES</sequence>
<organism evidence="1 2">
    <name type="scientific">Blepharisma stoltei</name>
    <dbReference type="NCBI Taxonomy" id="1481888"/>
    <lineage>
        <taxon>Eukaryota</taxon>
        <taxon>Sar</taxon>
        <taxon>Alveolata</taxon>
        <taxon>Ciliophora</taxon>
        <taxon>Postciliodesmatophora</taxon>
        <taxon>Heterotrichea</taxon>
        <taxon>Heterotrichida</taxon>
        <taxon>Blepharismidae</taxon>
        <taxon>Blepharisma</taxon>
    </lineage>
</organism>
<name>A0AAU9J384_9CILI</name>
<proteinExistence type="predicted"/>
<dbReference type="EMBL" id="CAJZBQ010000023">
    <property type="protein sequence ID" value="CAG9319810.1"/>
    <property type="molecule type" value="Genomic_DNA"/>
</dbReference>
<evidence type="ECO:0000313" key="1">
    <source>
        <dbReference type="EMBL" id="CAG9319810.1"/>
    </source>
</evidence>
<comment type="caution">
    <text evidence="1">The sequence shown here is derived from an EMBL/GenBank/DDBJ whole genome shotgun (WGS) entry which is preliminary data.</text>
</comment>
<protein>
    <submittedName>
        <fullName evidence="1">Uncharacterized protein</fullName>
    </submittedName>
</protein>